<keyword evidence="3" id="KW-1185">Reference proteome</keyword>
<dbReference type="Proteomes" id="UP000823674">
    <property type="component" value="Chromosome A02"/>
</dbReference>
<organism evidence="2 3">
    <name type="scientific">Brassica rapa subsp. trilocularis</name>
    <dbReference type="NCBI Taxonomy" id="1813537"/>
    <lineage>
        <taxon>Eukaryota</taxon>
        <taxon>Viridiplantae</taxon>
        <taxon>Streptophyta</taxon>
        <taxon>Embryophyta</taxon>
        <taxon>Tracheophyta</taxon>
        <taxon>Spermatophyta</taxon>
        <taxon>Magnoliopsida</taxon>
        <taxon>eudicotyledons</taxon>
        <taxon>Gunneridae</taxon>
        <taxon>Pentapetalae</taxon>
        <taxon>rosids</taxon>
        <taxon>malvids</taxon>
        <taxon>Brassicales</taxon>
        <taxon>Brassicaceae</taxon>
        <taxon>Brassiceae</taxon>
        <taxon>Brassica</taxon>
    </lineage>
</organism>
<keyword evidence="1" id="KW-0472">Membrane</keyword>
<evidence type="ECO:0000313" key="3">
    <source>
        <dbReference type="Proteomes" id="UP000823674"/>
    </source>
</evidence>
<keyword evidence="1" id="KW-1133">Transmembrane helix</keyword>
<reference evidence="2 3" key="1">
    <citation type="submission" date="2021-03" db="EMBL/GenBank/DDBJ databases">
        <authorList>
            <person name="King G.J."/>
            <person name="Bancroft I."/>
            <person name="Baten A."/>
            <person name="Bloomfield J."/>
            <person name="Borpatragohain P."/>
            <person name="He Z."/>
            <person name="Irish N."/>
            <person name="Irwin J."/>
            <person name="Liu K."/>
            <person name="Mauleon R.P."/>
            <person name="Moore J."/>
            <person name="Morris R."/>
            <person name="Ostergaard L."/>
            <person name="Wang B."/>
            <person name="Wells R."/>
        </authorList>
    </citation>
    <scope>NUCLEOTIDE SEQUENCE [LARGE SCALE GENOMIC DNA]</scope>
    <source>
        <strain evidence="2">R-o-18</strain>
        <tissue evidence="2">Leaf</tissue>
    </source>
</reference>
<evidence type="ECO:0000256" key="1">
    <source>
        <dbReference type="SAM" id="Phobius"/>
    </source>
</evidence>
<feature type="transmembrane region" description="Helical" evidence="1">
    <location>
        <begin position="78"/>
        <end position="96"/>
    </location>
</feature>
<protein>
    <submittedName>
        <fullName evidence="2">Uncharacterized protein</fullName>
    </submittedName>
</protein>
<sequence>MKVVIIPEECDHIFSIPPRDLPAIKENQNDIAIAGDLTVHNLEISGHELVNILLCLINRKTVLVSNNLQEKNGSLKRLVYHCMFILTWFSAILFSTKLRKT</sequence>
<name>A0ABQ7NJ58_BRACM</name>
<keyword evidence="1" id="KW-0812">Transmembrane</keyword>
<comment type="caution">
    <text evidence="2">The sequence shown here is derived from an EMBL/GenBank/DDBJ whole genome shotgun (WGS) entry which is preliminary data.</text>
</comment>
<accession>A0ABQ7NJ58</accession>
<feature type="non-terminal residue" evidence="2">
    <location>
        <position position="101"/>
    </location>
</feature>
<evidence type="ECO:0000313" key="2">
    <source>
        <dbReference type="EMBL" id="KAG5410930.1"/>
    </source>
</evidence>
<gene>
    <name evidence="2" type="primary">A02g508040.1_BraROA</name>
    <name evidence="2" type="ORF">IGI04_007249</name>
</gene>
<proteinExistence type="predicted"/>
<dbReference type="EMBL" id="JADBGQ010000002">
    <property type="protein sequence ID" value="KAG5410930.1"/>
    <property type="molecule type" value="Genomic_DNA"/>
</dbReference>